<dbReference type="GO" id="GO:0006629">
    <property type="term" value="P:lipid metabolic process"/>
    <property type="evidence" value="ECO:0007669"/>
    <property type="project" value="InterPro"/>
</dbReference>
<reference evidence="3 4" key="1">
    <citation type="submission" date="2016-06" db="EMBL/GenBank/DDBJ databases">
        <title>Evolution of pathogenesis and genome organization in the Tremellales.</title>
        <authorList>
            <person name="Cuomo C."/>
            <person name="Litvintseva A."/>
            <person name="Heitman J."/>
            <person name="Chen Y."/>
            <person name="Sun S."/>
            <person name="Springer D."/>
            <person name="Dromer F."/>
            <person name="Young S."/>
            <person name="Zeng Q."/>
            <person name="Chapman S."/>
            <person name="Gujja S."/>
            <person name="Saif S."/>
            <person name="Birren B."/>
        </authorList>
    </citation>
    <scope>NUCLEOTIDE SEQUENCE [LARGE SCALE GENOMIC DNA]</scope>
    <source>
        <strain evidence="3 4">ATCC 28783</strain>
    </source>
</reference>
<evidence type="ECO:0000313" key="4">
    <source>
        <dbReference type="Proteomes" id="UP000289152"/>
    </source>
</evidence>
<gene>
    <name evidence="3" type="ORF">M231_07330</name>
</gene>
<feature type="transmembrane region" description="Helical" evidence="2">
    <location>
        <begin position="83"/>
        <end position="104"/>
    </location>
</feature>
<name>A0A4Q1BCA1_TREME</name>
<dbReference type="InParanoid" id="A0A4Q1BCA1"/>
<dbReference type="OrthoDB" id="1077582at2759"/>
<evidence type="ECO:0008006" key="5">
    <source>
        <dbReference type="Google" id="ProtNLM"/>
    </source>
</evidence>
<dbReference type="PANTHER" id="PTHR31595">
    <property type="entry name" value="LONG-CHAIN-ALCOHOL O-FATTY-ACYLTRANSFERASE 3-RELATED"/>
    <property type="match status" value="1"/>
</dbReference>
<keyword evidence="2" id="KW-0472">Membrane</keyword>
<feature type="region of interest" description="Disordered" evidence="1">
    <location>
        <begin position="355"/>
        <end position="391"/>
    </location>
</feature>
<dbReference type="VEuPathDB" id="FungiDB:TREMEDRAFT_67902"/>
<dbReference type="InterPro" id="IPR044851">
    <property type="entry name" value="Wax_synthase"/>
</dbReference>
<evidence type="ECO:0000256" key="2">
    <source>
        <dbReference type="SAM" id="Phobius"/>
    </source>
</evidence>
<dbReference type="EMBL" id="SDIL01000137">
    <property type="protein sequence ID" value="RXK35426.1"/>
    <property type="molecule type" value="Genomic_DNA"/>
</dbReference>
<comment type="caution">
    <text evidence="3">The sequence shown here is derived from an EMBL/GenBank/DDBJ whole genome shotgun (WGS) entry which is preliminary data.</text>
</comment>
<feature type="transmembrane region" description="Helical" evidence="2">
    <location>
        <begin position="485"/>
        <end position="510"/>
    </location>
</feature>
<feature type="transmembrane region" description="Helical" evidence="2">
    <location>
        <begin position="27"/>
        <end position="45"/>
    </location>
</feature>
<dbReference type="Proteomes" id="UP000289152">
    <property type="component" value="Unassembled WGS sequence"/>
</dbReference>
<feature type="compositionally biased region" description="Low complexity" evidence="1">
    <location>
        <begin position="355"/>
        <end position="377"/>
    </location>
</feature>
<organism evidence="3 4">
    <name type="scientific">Tremella mesenterica</name>
    <name type="common">Jelly fungus</name>
    <dbReference type="NCBI Taxonomy" id="5217"/>
    <lineage>
        <taxon>Eukaryota</taxon>
        <taxon>Fungi</taxon>
        <taxon>Dikarya</taxon>
        <taxon>Basidiomycota</taxon>
        <taxon>Agaricomycotina</taxon>
        <taxon>Tremellomycetes</taxon>
        <taxon>Tremellales</taxon>
        <taxon>Tremellaceae</taxon>
        <taxon>Tremella</taxon>
    </lineage>
</organism>
<sequence>MSFFATDTRFPSPLPPPFPAYKPEMNILHWLFGFGLIYATCLVLVTPHTAGWKMFRIAITPFISIGWLWCAFGVHQINDDDLWGTAILMTYFALPRTLELLVFFPPEENVFRLRTSKTTIKSMNGNGHNGIEHHDLGDGKESEKVKGHEDEVLPEPIPEPFTLAKFYWASSLWWSLRGVGWNYCCPLPHSSRIHPYTRSSSRRSYLLARLQFYLIWWLLFDVLRSFMNLSSASAYFSGRPGVAPLYSDLSQWERGVYSACVALRIIFGCEKSHCLVSSVFVLIGGMMGWEGEIWSPWGWPPLFGTLGEVWRSSGLSNTWSRTWQGYFRRWLWIFGVKLISEDILHLPHSGPSPHSHFMSHSSIPPTTSETSSPAQSSGRSTPYHPLPTAKPLAPRRLSTKMVLANLLKSIIVFSLSGLIHDVGTYILLFTERNSNPHWREVLVLTPFFAIQPLGLVVEAVIKTLYRGVKRRWFLKSNIGMESPQWLTFLERLVGFVWTWVWIGWTAGWFVDGLTKAGMWRRGDGRVERPSLVGGLVWGKWMH</sequence>
<proteinExistence type="predicted"/>
<evidence type="ECO:0000256" key="1">
    <source>
        <dbReference type="SAM" id="MobiDB-lite"/>
    </source>
</evidence>
<dbReference type="AlphaFoldDB" id="A0A4Q1BCA1"/>
<feature type="transmembrane region" description="Helical" evidence="2">
    <location>
        <begin position="406"/>
        <end position="429"/>
    </location>
</feature>
<keyword evidence="4" id="KW-1185">Reference proteome</keyword>
<keyword evidence="2" id="KW-1133">Transmembrane helix</keyword>
<dbReference type="PANTHER" id="PTHR31595:SF57">
    <property type="entry name" value="OS04G0481900 PROTEIN"/>
    <property type="match status" value="1"/>
</dbReference>
<keyword evidence="2" id="KW-0812">Transmembrane</keyword>
<evidence type="ECO:0000313" key="3">
    <source>
        <dbReference type="EMBL" id="RXK35426.1"/>
    </source>
</evidence>
<feature type="transmembrane region" description="Helical" evidence="2">
    <location>
        <begin position="57"/>
        <end position="77"/>
    </location>
</feature>
<accession>A0A4Q1BCA1</accession>
<feature type="transmembrane region" description="Helical" evidence="2">
    <location>
        <begin position="441"/>
        <end position="465"/>
    </location>
</feature>
<protein>
    <recommendedName>
        <fullName evidence="5">Wax synthase domain-containing protein</fullName>
    </recommendedName>
</protein>
<dbReference type="GO" id="GO:0008374">
    <property type="term" value="F:O-acyltransferase activity"/>
    <property type="evidence" value="ECO:0007669"/>
    <property type="project" value="InterPro"/>
</dbReference>